<feature type="compositionally biased region" description="Basic and acidic residues" evidence="4">
    <location>
        <begin position="746"/>
        <end position="768"/>
    </location>
</feature>
<dbReference type="OrthoDB" id="408728at2759"/>
<reference evidence="5 6" key="1">
    <citation type="submission" date="2018-04" db="EMBL/GenBank/DDBJ databases">
        <authorList>
            <person name="Vogel A."/>
        </authorList>
    </citation>
    <scope>NUCLEOTIDE SEQUENCE [LARGE SCALE GENOMIC DNA]</scope>
</reference>
<feature type="compositionally biased region" description="Basic and acidic residues" evidence="4">
    <location>
        <begin position="123"/>
        <end position="143"/>
    </location>
</feature>
<proteinExistence type="predicted"/>
<dbReference type="PROSITE" id="PS50294">
    <property type="entry name" value="WD_REPEATS_REGION"/>
    <property type="match status" value="2"/>
</dbReference>
<evidence type="ECO:0000313" key="5">
    <source>
        <dbReference type="EMBL" id="VFQ90161.1"/>
    </source>
</evidence>
<feature type="compositionally biased region" description="Acidic residues" evidence="4">
    <location>
        <begin position="34"/>
        <end position="49"/>
    </location>
</feature>
<dbReference type="Gene3D" id="2.130.10.10">
    <property type="entry name" value="YVTN repeat-like/Quinoprotein amine dehydrogenase"/>
    <property type="match status" value="2"/>
</dbReference>
<gene>
    <name evidence="5" type="ORF">CCAM_LOCUS31937</name>
</gene>
<feature type="repeat" description="WD" evidence="3">
    <location>
        <begin position="317"/>
        <end position="351"/>
    </location>
</feature>
<evidence type="ECO:0000256" key="1">
    <source>
        <dbReference type="ARBA" id="ARBA00022574"/>
    </source>
</evidence>
<dbReference type="PROSITE" id="PS50082">
    <property type="entry name" value="WD_REPEATS_2"/>
    <property type="match status" value="3"/>
</dbReference>
<dbReference type="AlphaFoldDB" id="A0A484MMF8"/>
<dbReference type="InterPro" id="IPR001680">
    <property type="entry name" value="WD40_rpt"/>
</dbReference>
<dbReference type="Pfam" id="PF00400">
    <property type="entry name" value="WD40"/>
    <property type="match status" value="3"/>
</dbReference>
<dbReference type="InterPro" id="IPR020472">
    <property type="entry name" value="WD40_PAC1"/>
</dbReference>
<protein>
    <submittedName>
        <fullName evidence="5">Uncharacterized protein</fullName>
    </submittedName>
</protein>
<evidence type="ECO:0000256" key="4">
    <source>
        <dbReference type="SAM" id="MobiDB-lite"/>
    </source>
</evidence>
<feature type="compositionally biased region" description="Acidic residues" evidence="4">
    <location>
        <begin position="14"/>
        <end position="23"/>
    </location>
</feature>
<dbReference type="InterPro" id="IPR040324">
    <property type="entry name" value="WDR44/Dgr2"/>
</dbReference>
<keyword evidence="1 3" id="KW-0853">WD repeat</keyword>
<feature type="repeat" description="WD" evidence="3">
    <location>
        <begin position="626"/>
        <end position="648"/>
    </location>
</feature>
<dbReference type="Proteomes" id="UP000595140">
    <property type="component" value="Unassembled WGS sequence"/>
</dbReference>
<dbReference type="EMBL" id="OOIL02004033">
    <property type="protein sequence ID" value="VFQ90161.1"/>
    <property type="molecule type" value="Genomic_DNA"/>
</dbReference>
<dbReference type="InterPro" id="IPR036322">
    <property type="entry name" value="WD40_repeat_dom_sf"/>
</dbReference>
<evidence type="ECO:0000256" key="3">
    <source>
        <dbReference type="PROSITE-ProRule" id="PRU00221"/>
    </source>
</evidence>
<dbReference type="PANTHER" id="PTHR14221">
    <property type="entry name" value="WD REPEAT DOMAIN 44"/>
    <property type="match status" value="1"/>
</dbReference>
<evidence type="ECO:0000256" key="2">
    <source>
        <dbReference type="ARBA" id="ARBA00022737"/>
    </source>
</evidence>
<dbReference type="PROSITE" id="PS00678">
    <property type="entry name" value="WD_REPEATS_1"/>
    <property type="match status" value="2"/>
</dbReference>
<feature type="repeat" description="WD" evidence="3">
    <location>
        <begin position="427"/>
        <end position="467"/>
    </location>
</feature>
<evidence type="ECO:0000313" key="6">
    <source>
        <dbReference type="Proteomes" id="UP000595140"/>
    </source>
</evidence>
<dbReference type="PRINTS" id="PR00320">
    <property type="entry name" value="GPROTEINBRPT"/>
</dbReference>
<keyword evidence="6" id="KW-1185">Reference proteome</keyword>
<feature type="region of interest" description="Disordered" evidence="4">
    <location>
        <begin position="1"/>
        <end position="49"/>
    </location>
</feature>
<dbReference type="PANTHER" id="PTHR14221:SF41">
    <property type="entry name" value="TRANSDUCIN_WD40 REPEAT-LIKE SUPERFAMILY PROTEIN"/>
    <property type="match status" value="1"/>
</dbReference>
<keyword evidence="2" id="KW-0677">Repeat</keyword>
<dbReference type="SUPFAM" id="SSF50978">
    <property type="entry name" value="WD40 repeat-like"/>
    <property type="match status" value="1"/>
</dbReference>
<feature type="region of interest" description="Disordered" evidence="4">
    <location>
        <begin position="121"/>
        <end position="148"/>
    </location>
</feature>
<accession>A0A484MMF8</accession>
<feature type="compositionally biased region" description="Polar residues" evidence="4">
    <location>
        <begin position="1"/>
        <end position="11"/>
    </location>
</feature>
<dbReference type="SMART" id="SM00320">
    <property type="entry name" value="WD40"/>
    <property type="match status" value="6"/>
</dbReference>
<feature type="region of interest" description="Disordered" evidence="4">
    <location>
        <begin position="727"/>
        <end position="768"/>
    </location>
</feature>
<organism evidence="5 6">
    <name type="scientific">Cuscuta campestris</name>
    <dbReference type="NCBI Taxonomy" id="132261"/>
    <lineage>
        <taxon>Eukaryota</taxon>
        <taxon>Viridiplantae</taxon>
        <taxon>Streptophyta</taxon>
        <taxon>Embryophyta</taxon>
        <taxon>Tracheophyta</taxon>
        <taxon>Spermatophyta</taxon>
        <taxon>Magnoliopsida</taxon>
        <taxon>eudicotyledons</taxon>
        <taxon>Gunneridae</taxon>
        <taxon>Pentapetalae</taxon>
        <taxon>asterids</taxon>
        <taxon>lamiids</taxon>
        <taxon>Solanales</taxon>
        <taxon>Convolvulaceae</taxon>
        <taxon>Cuscuteae</taxon>
        <taxon>Cuscuta</taxon>
        <taxon>Cuscuta subgen. Grammica</taxon>
        <taxon>Cuscuta sect. Cleistogrammica</taxon>
    </lineage>
</organism>
<sequence>MDQRRTLTMNWDNDHEEDDDDNFFEPRDRFSSVEPEDLASSESDDNDFDDERFSFCSAISSANNSFEEAAAANAARPCSVLAVDYDLWLAEPGDVKERRRRLLQGMGLLSNKSMQKIASAKKLGREIPKEAEPEKAEDSKQPKESSCSPRRLGIVLVRSRSAGDIGSLSIDANKRKEDLIGSGPLIRNRSTARNGMPPPILLGGGNLNPFFLIKGGNEFDNNLDRFSPVAEEVIHRASASPGNNYDRKLHVNSYLTKSVRYSKRRGVAILRNIKGVVMNGEQKPKSKPSKHSSQWIKVRQHGKPYKEFTGLHLCQEIHGHQGSIWSIKFSSDAHYLASAGEDRVIHVWEVQECDVMAGATPVHPAAVASPAACASPVHPMASCSNLECGSEGANGERKKKKKGKSIPDYVIVPETVFALSEKPVCTLIGHHDVVLDLSWSRSQLLLSSSMDKTVRLWDVENQSCLKMFAHNDKFCTPSVPQFLSTFEFWNFSSKHFDSPNSLNVGSLDSKVRIWNISERKVVDWTDQKEMITATCYTPNGKGAMIGSHRGSCRFYSTTDCKLEQKDQFDTQNKKKSQIKKTTGFQYSQWNSSEVLISTADSSIRIHDGSSFTHKFKGFRNTSSQISASYSPDGRYVISPSEDSQVYIWRREESNNKSGAGGKGKRLTIHAHEHFPCKDVSVAIPWPGTMNYEPPVVQLHSKRHSKRFLPPPSPLQYGSPSNWAFIGSPSNEDEGLVSKRHLPPLPKRNDNNASHHESNNHIDAEFSGMDDHYSIGSPSPFWSSRLDGGAHHGGNTTIQAMAWGLVIVTASLGGQIRVYQNFGLPVKATRQTNLFRDLT</sequence>
<name>A0A484MMF8_9ASTE</name>
<dbReference type="InterPro" id="IPR019775">
    <property type="entry name" value="WD40_repeat_CS"/>
</dbReference>
<dbReference type="InterPro" id="IPR015943">
    <property type="entry name" value="WD40/YVTN_repeat-like_dom_sf"/>
</dbReference>